<dbReference type="AlphaFoldDB" id="A0A6N7PV93"/>
<organism evidence="1 2">
    <name type="scientific">Polyangium spumosum</name>
    <dbReference type="NCBI Taxonomy" id="889282"/>
    <lineage>
        <taxon>Bacteria</taxon>
        <taxon>Pseudomonadati</taxon>
        <taxon>Myxococcota</taxon>
        <taxon>Polyangia</taxon>
        <taxon>Polyangiales</taxon>
        <taxon>Polyangiaceae</taxon>
        <taxon>Polyangium</taxon>
    </lineage>
</organism>
<dbReference type="RefSeq" id="WP_153820829.1">
    <property type="nucleotide sequence ID" value="NZ_WJIE01000005.1"/>
</dbReference>
<reference evidence="1 2" key="1">
    <citation type="submission" date="2019-10" db="EMBL/GenBank/DDBJ databases">
        <title>A soil myxobacterium in the family Polyangiaceae.</title>
        <authorList>
            <person name="Li Y."/>
            <person name="Wang J."/>
        </authorList>
    </citation>
    <scope>NUCLEOTIDE SEQUENCE [LARGE SCALE GENOMIC DNA]</scope>
    <source>
        <strain evidence="1 2">DSM 14734</strain>
    </source>
</reference>
<accession>A0A6N7PV93</accession>
<evidence type="ECO:0000313" key="1">
    <source>
        <dbReference type="EMBL" id="MRG93994.1"/>
    </source>
</evidence>
<evidence type="ECO:0000313" key="2">
    <source>
        <dbReference type="Proteomes" id="UP000440224"/>
    </source>
</evidence>
<dbReference type="InterPro" id="IPR012347">
    <property type="entry name" value="Ferritin-like"/>
</dbReference>
<sequence length="82" mass="9164">MATQQQTQQQKTGASNLEYDIVAEMHELLQGNSALEQYIQDARQAGDKDAERCFQQIHDQNKQNVTELRTLLAKCIGAAQAS</sequence>
<name>A0A6N7PV93_9BACT</name>
<dbReference type="OrthoDB" id="495805at2"/>
<gene>
    <name evidence="1" type="ORF">GF068_19030</name>
</gene>
<proteinExistence type="predicted"/>
<dbReference type="Proteomes" id="UP000440224">
    <property type="component" value="Unassembled WGS sequence"/>
</dbReference>
<comment type="caution">
    <text evidence="1">The sequence shown here is derived from an EMBL/GenBank/DDBJ whole genome shotgun (WGS) entry which is preliminary data.</text>
</comment>
<dbReference type="Gene3D" id="1.20.1260.10">
    <property type="match status" value="1"/>
</dbReference>
<dbReference type="EMBL" id="WJIE01000005">
    <property type="protein sequence ID" value="MRG93994.1"/>
    <property type="molecule type" value="Genomic_DNA"/>
</dbReference>
<protein>
    <submittedName>
        <fullName evidence="1">Uncharacterized protein</fullName>
    </submittedName>
</protein>
<keyword evidence="2" id="KW-1185">Reference proteome</keyword>